<dbReference type="GO" id="GO:0005829">
    <property type="term" value="C:cytosol"/>
    <property type="evidence" value="ECO:0007669"/>
    <property type="project" value="TreeGrafter"/>
</dbReference>
<dbReference type="InterPro" id="IPR006140">
    <property type="entry name" value="D-isomer_DH_NAD-bd"/>
</dbReference>
<dbReference type="PANTHER" id="PTHR10996:SF178">
    <property type="entry name" value="2-HYDROXYACID DEHYDROGENASE YGL185C-RELATED"/>
    <property type="match status" value="1"/>
</dbReference>
<dbReference type="PANTHER" id="PTHR10996">
    <property type="entry name" value="2-HYDROXYACID DEHYDROGENASE-RELATED"/>
    <property type="match status" value="1"/>
</dbReference>
<dbReference type="SUPFAM" id="SSF51735">
    <property type="entry name" value="NAD(P)-binding Rossmann-fold domains"/>
    <property type="match status" value="1"/>
</dbReference>
<dbReference type="EMBL" id="CP021407">
    <property type="protein sequence ID" value="ATI43919.1"/>
    <property type="molecule type" value="Genomic_DNA"/>
</dbReference>
<proteinExistence type="predicted"/>
<keyword evidence="5" id="KW-1185">Reference proteome</keyword>
<name>A0A291M4S0_9RHOB</name>
<dbReference type="Proteomes" id="UP000219050">
    <property type="component" value="Plasmid pDY25-C"/>
</dbReference>
<keyword evidence="2" id="KW-0520">NAD</keyword>
<evidence type="ECO:0000256" key="1">
    <source>
        <dbReference type="ARBA" id="ARBA00023002"/>
    </source>
</evidence>
<accession>A0A291M4S0</accession>
<dbReference type="RefSeq" id="WP_097374544.1">
    <property type="nucleotide sequence ID" value="NZ_CP021407.1"/>
</dbReference>
<dbReference type="KEGG" id="cmag:CBW24_17465"/>
<dbReference type="SUPFAM" id="SSF52283">
    <property type="entry name" value="Formate/glycerate dehydrogenase catalytic domain-like"/>
    <property type="match status" value="1"/>
</dbReference>
<keyword evidence="4" id="KW-0614">Plasmid</keyword>
<dbReference type="Pfam" id="PF02826">
    <property type="entry name" value="2-Hacid_dh_C"/>
    <property type="match status" value="1"/>
</dbReference>
<evidence type="ECO:0000313" key="4">
    <source>
        <dbReference type="EMBL" id="ATI43919.1"/>
    </source>
</evidence>
<evidence type="ECO:0000256" key="2">
    <source>
        <dbReference type="ARBA" id="ARBA00023027"/>
    </source>
</evidence>
<sequence length="318" mass="34259">MSKTIIISHETREWTDDYVTRLGPMFPGFDFRAAYSLDEARQLAPEAHAIIGMGPHMPADLIGAMPRLEWVQTLTTGIDNFRHMDTLRPGIPVTRVTGKHGPQVSETAILLMMALARRLPDTLAAQRDKRWDRRPQPVLAGKTLCIFGLGSIAETLALYADTMGMRVTGISDGRSSAPHVSRVYPRADLAQAVGEADFLVVLVPLTEATRNIINADVLAAMKPTAFLVNVARGGCVDEAALRDALVAGQIAGAGMDVFAQEPLPADDPMWTAPNTIITPHIAGFADVYAEQCLPVVIDNLTIYAQQGAAALPDALKGQ</sequence>
<reference evidence="4 5" key="1">
    <citation type="submission" date="2017-05" db="EMBL/GenBank/DDBJ databases">
        <title>Comparative genomic and metabolic analysis of manganese-oxidizing mechanisms in Celeribater manganoxidans DY25T: its adaption to the environment of polymetallic nodule.</title>
        <authorList>
            <person name="Wang X."/>
        </authorList>
    </citation>
    <scope>NUCLEOTIDE SEQUENCE [LARGE SCALE GENOMIC DNA]</scope>
    <source>
        <strain evidence="4 5">DY25</strain>
        <plasmid evidence="5">pdy25-c</plasmid>
    </source>
</reference>
<organism evidence="4 5">
    <name type="scientific">Pacificitalea manganoxidans</name>
    <dbReference type="NCBI Taxonomy" id="1411902"/>
    <lineage>
        <taxon>Bacteria</taxon>
        <taxon>Pseudomonadati</taxon>
        <taxon>Pseudomonadota</taxon>
        <taxon>Alphaproteobacteria</taxon>
        <taxon>Rhodobacterales</taxon>
        <taxon>Paracoccaceae</taxon>
        <taxon>Pacificitalea</taxon>
    </lineage>
</organism>
<gene>
    <name evidence="4" type="ORF">CBW24_17465</name>
</gene>
<geneLocation type="plasmid" evidence="5">
    <name>pdy25-c</name>
</geneLocation>
<dbReference type="Gene3D" id="3.40.50.720">
    <property type="entry name" value="NAD(P)-binding Rossmann-like Domain"/>
    <property type="match status" value="2"/>
</dbReference>
<dbReference type="AlphaFoldDB" id="A0A291M4S0"/>
<evidence type="ECO:0000259" key="3">
    <source>
        <dbReference type="Pfam" id="PF02826"/>
    </source>
</evidence>
<evidence type="ECO:0000313" key="5">
    <source>
        <dbReference type="Proteomes" id="UP000219050"/>
    </source>
</evidence>
<protein>
    <recommendedName>
        <fullName evidence="3">D-isomer specific 2-hydroxyacid dehydrogenase NAD-binding domain-containing protein</fullName>
    </recommendedName>
</protein>
<feature type="domain" description="D-isomer specific 2-hydroxyacid dehydrogenase NAD-binding" evidence="3">
    <location>
        <begin position="110"/>
        <end position="282"/>
    </location>
</feature>
<dbReference type="InterPro" id="IPR036291">
    <property type="entry name" value="NAD(P)-bd_dom_sf"/>
</dbReference>
<dbReference type="OrthoDB" id="7374922at2"/>
<dbReference type="CDD" id="cd05300">
    <property type="entry name" value="2-Hacid_dh_1"/>
    <property type="match status" value="1"/>
</dbReference>
<dbReference type="GO" id="GO:0016618">
    <property type="term" value="F:hydroxypyruvate reductase [NAD(P)H] activity"/>
    <property type="evidence" value="ECO:0007669"/>
    <property type="project" value="TreeGrafter"/>
</dbReference>
<keyword evidence="1" id="KW-0560">Oxidoreductase</keyword>
<dbReference type="InterPro" id="IPR050223">
    <property type="entry name" value="D-isomer_2-hydroxyacid_DH"/>
</dbReference>
<dbReference type="GO" id="GO:0051287">
    <property type="term" value="F:NAD binding"/>
    <property type="evidence" value="ECO:0007669"/>
    <property type="project" value="InterPro"/>
</dbReference>
<dbReference type="GO" id="GO:0030267">
    <property type="term" value="F:glyoxylate reductase (NADPH) activity"/>
    <property type="evidence" value="ECO:0007669"/>
    <property type="project" value="TreeGrafter"/>
</dbReference>